<name>A0A9Q1JYL8_9CARY</name>
<proteinExistence type="predicted"/>
<keyword evidence="2" id="KW-1185">Reference proteome</keyword>
<gene>
    <name evidence="1" type="ORF">Cgig2_023203</name>
</gene>
<comment type="caution">
    <text evidence="1">The sequence shown here is derived from an EMBL/GenBank/DDBJ whole genome shotgun (WGS) entry which is preliminary data.</text>
</comment>
<evidence type="ECO:0000313" key="2">
    <source>
        <dbReference type="Proteomes" id="UP001153076"/>
    </source>
</evidence>
<protein>
    <submittedName>
        <fullName evidence="1">Uncharacterized protein</fullName>
    </submittedName>
</protein>
<sequence length="255" mass="28874">MRDLNGASLAKLDWRMIIKPTRVWARVLAYKYCGGGQLLHQAPPIAPRHSHLWKGITKQWLLVKNNEAMALGDGRKTQFWLDQCAEPSPLLIFAMQYVPIAELEKRVHEYWDDQGGWKWDEFADFLPYPVLARIATFEVLEEGVEDNYYWAGDNDGKLKLQATISIIQEEPANIEGGKLVMGVEGESAATNPGDIPAEKGSFLLTRFKDIIYAFRMEHPFALKSNNDTAETLIRWEAQLAGWAVLNTDRSAKGNP</sequence>
<dbReference type="Proteomes" id="UP001153076">
    <property type="component" value="Unassembled WGS sequence"/>
</dbReference>
<evidence type="ECO:0000313" key="1">
    <source>
        <dbReference type="EMBL" id="KAJ8433251.1"/>
    </source>
</evidence>
<dbReference type="EMBL" id="JAKOGI010000553">
    <property type="protein sequence ID" value="KAJ8433251.1"/>
    <property type="molecule type" value="Genomic_DNA"/>
</dbReference>
<accession>A0A9Q1JYL8</accession>
<dbReference type="AlphaFoldDB" id="A0A9Q1JYL8"/>
<reference evidence="1" key="1">
    <citation type="submission" date="2022-04" db="EMBL/GenBank/DDBJ databases">
        <title>Carnegiea gigantea Genome sequencing and assembly v2.</title>
        <authorList>
            <person name="Copetti D."/>
            <person name="Sanderson M.J."/>
            <person name="Burquez A."/>
            <person name="Wojciechowski M.F."/>
        </authorList>
    </citation>
    <scope>NUCLEOTIDE SEQUENCE</scope>
    <source>
        <strain evidence="1">SGP5-SGP5p</strain>
        <tissue evidence="1">Aerial part</tissue>
    </source>
</reference>
<organism evidence="1 2">
    <name type="scientific">Carnegiea gigantea</name>
    <dbReference type="NCBI Taxonomy" id="171969"/>
    <lineage>
        <taxon>Eukaryota</taxon>
        <taxon>Viridiplantae</taxon>
        <taxon>Streptophyta</taxon>
        <taxon>Embryophyta</taxon>
        <taxon>Tracheophyta</taxon>
        <taxon>Spermatophyta</taxon>
        <taxon>Magnoliopsida</taxon>
        <taxon>eudicotyledons</taxon>
        <taxon>Gunneridae</taxon>
        <taxon>Pentapetalae</taxon>
        <taxon>Caryophyllales</taxon>
        <taxon>Cactineae</taxon>
        <taxon>Cactaceae</taxon>
        <taxon>Cactoideae</taxon>
        <taxon>Echinocereeae</taxon>
        <taxon>Carnegiea</taxon>
    </lineage>
</organism>